<feature type="compositionally biased region" description="Basic and acidic residues" evidence="1">
    <location>
        <begin position="242"/>
        <end position="261"/>
    </location>
</feature>
<evidence type="ECO:0000256" key="2">
    <source>
        <dbReference type="SAM" id="SignalP"/>
    </source>
</evidence>
<name>A0AAG5CPC3_ANOAO</name>
<keyword evidence="4" id="KW-1185">Reference proteome</keyword>
<dbReference type="AlphaFoldDB" id="A0AAG5CPC3"/>
<organism evidence="3 4">
    <name type="scientific">Anopheles atroparvus</name>
    <name type="common">European mosquito</name>
    <dbReference type="NCBI Taxonomy" id="41427"/>
    <lineage>
        <taxon>Eukaryota</taxon>
        <taxon>Metazoa</taxon>
        <taxon>Ecdysozoa</taxon>
        <taxon>Arthropoda</taxon>
        <taxon>Hexapoda</taxon>
        <taxon>Insecta</taxon>
        <taxon>Pterygota</taxon>
        <taxon>Neoptera</taxon>
        <taxon>Endopterygota</taxon>
        <taxon>Diptera</taxon>
        <taxon>Nematocera</taxon>
        <taxon>Culicoidea</taxon>
        <taxon>Culicidae</taxon>
        <taxon>Anophelinae</taxon>
        <taxon>Anopheles</taxon>
    </lineage>
</organism>
<feature type="region of interest" description="Disordered" evidence="1">
    <location>
        <begin position="29"/>
        <end position="98"/>
    </location>
</feature>
<reference evidence="3" key="1">
    <citation type="submission" date="2024-04" db="UniProtKB">
        <authorList>
            <consortium name="EnsemblMetazoa"/>
        </authorList>
    </citation>
    <scope>IDENTIFICATION</scope>
    <source>
        <strain evidence="3">EBRO</strain>
    </source>
</reference>
<feature type="region of interest" description="Disordered" evidence="1">
    <location>
        <begin position="124"/>
        <end position="261"/>
    </location>
</feature>
<feature type="compositionally biased region" description="Acidic residues" evidence="1">
    <location>
        <begin position="232"/>
        <end position="241"/>
    </location>
</feature>
<proteinExistence type="predicted"/>
<feature type="region of interest" description="Disordered" evidence="1">
    <location>
        <begin position="612"/>
        <end position="645"/>
    </location>
</feature>
<sequence length="645" mass="71756">MKLQSRPRALVCHLLLAINLLAVCCSSSSSSSSSSSITTNVADILNPDDPDANLPEATTNHKEKPGLAKQRHRRANDENDGFVSALDGGGGAPDGEENFIALAPDEADVYNFSNIMSMTMANGARGAQGTRKANPFNEFRNSPHPRSSRGHPPEVEVDEQLARPVGEKELPELTLDDDDDDGDDDDADGNGGGGTRFETVALEGPLHGRFEPETTSGNADDDDQDGGNGGEVDADAEEDSNAIDRSRFLRGPAKEKADESRAESDAALLSNSIDFLNSIDGAYLLANAAEGSKKDGNENDINISTRKPDGDLVTQDAGENELFEQMEKKAKSYRLKLYKKHKNFKHTHHHRGGLYHQPYHSFHHDYYRRKMLERDRERWKKMQELKPDYQGQINYYENSNKLETSDDIMAHLHGHSSQEKWPHFDKVMSSLKTEPKPDNVPPYIKKYNRRNKQLIDLLEGTIAPLSDYGAHKHRERKYHRRKNPHWMEEDLFEEQRPSQSKNAGLQRNYIQETIQSSTVHSNALPGEGIHIIYDKKHAGDGRDDGRELLYGRPTIAAGHPAHDAHPNAYKLSSRAGQFVYHRVASPPQPAGGYGRLKRQRLPFVAITDRRLSAPPKRRAVAAGPSMTSGTGTGPSSNLRNHQPMP</sequence>
<dbReference type="EnsemblMetazoa" id="ENSAATROPT000465">
    <property type="protein sequence ID" value="ENSAATROPP000443"/>
    <property type="gene ID" value="ENSAATROPG000382"/>
</dbReference>
<feature type="region of interest" description="Disordered" evidence="1">
    <location>
        <begin position="292"/>
        <end position="311"/>
    </location>
</feature>
<evidence type="ECO:0000313" key="3">
    <source>
        <dbReference type="EnsemblMetazoa" id="ENSAATROPP000443"/>
    </source>
</evidence>
<feature type="compositionally biased region" description="Acidic residues" evidence="1">
    <location>
        <begin position="174"/>
        <end position="188"/>
    </location>
</feature>
<protein>
    <submittedName>
        <fullName evidence="3">Uncharacterized protein</fullName>
    </submittedName>
</protein>
<evidence type="ECO:0000256" key="1">
    <source>
        <dbReference type="SAM" id="MobiDB-lite"/>
    </source>
</evidence>
<feature type="compositionally biased region" description="Low complexity" evidence="1">
    <location>
        <begin position="623"/>
        <end position="636"/>
    </location>
</feature>
<dbReference type="Proteomes" id="UP000075880">
    <property type="component" value="Unassembled WGS sequence"/>
</dbReference>
<keyword evidence="2" id="KW-0732">Signal</keyword>
<accession>A0AAG5CPC3</accession>
<evidence type="ECO:0000313" key="4">
    <source>
        <dbReference type="Proteomes" id="UP000075880"/>
    </source>
</evidence>
<feature type="chain" id="PRO_5042542269" evidence="2">
    <location>
        <begin position="28"/>
        <end position="645"/>
    </location>
</feature>
<feature type="signal peptide" evidence="2">
    <location>
        <begin position="1"/>
        <end position="27"/>
    </location>
</feature>